<feature type="transmembrane region" description="Helical" evidence="2">
    <location>
        <begin position="255"/>
        <end position="278"/>
    </location>
</feature>
<name>A0A5J6JAF7_STRVI</name>
<feature type="transmembrane region" description="Helical" evidence="2">
    <location>
        <begin position="284"/>
        <end position="305"/>
    </location>
</feature>
<dbReference type="RefSeq" id="WP_150528167.1">
    <property type="nucleotide sequence ID" value="NZ_BNBW01000002.1"/>
</dbReference>
<dbReference type="Proteomes" id="UP000325563">
    <property type="component" value="Chromosome"/>
</dbReference>
<dbReference type="KEGG" id="svn:CP980_12370"/>
<feature type="transmembrane region" description="Helical" evidence="2">
    <location>
        <begin position="145"/>
        <end position="164"/>
    </location>
</feature>
<feature type="transmembrane region" description="Helical" evidence="2">
    <location>
        <begin position="397"/>
        <end position="415"/>
    </location>
</feature>
<keyword evidence="2" id="KW-1133">Transmembrane helix</keyword>
<evidence type="ECO:0000313" key="4">
    <source>
        <dbReference type="Proteomes" id="UP000325563"/>
    </source>
</evidence>
<evidence type="ECO:0000256" key="1">
    <source>
        <dbReference type="SAM" id="MobiDB-lite"/>
    </source>
</evidence>
<organism evidence="3 4">
    <name type="scientific">Streptomyces vinaceus</name>
    <dbReference type="NCBI Taxonomy" id="1960"/>
    <lineage>
        <taxon>Bacteria</taxon>
        <taxon>Bacillati</taxon>
        <taxon>Actinomycetota</taxon>
        <taxon>Actinomycetes</taxon>
        <taxon>Kitasatosporales</taxon>
        <taxon>Streptomycetaceae</taxon>
        <taxon>Streptomyces</taxon>
    </lineage>
</organism>
<proteinExistence type="predicted"/>
<feature type="region of interest" description="Disordered" evidence="1">
    <location>
        <begin position="1"/>
        <end position="31"/>
    </location>
</feature>
<protein>
    <submittedName>
        <fullName evidence="3">DUF2079 domain-containing protein</fullName>
    </submittedName>
</protein>
<dbReference type="AlphaFoldDB" id="A0A5J6JAF7"/>
<dbReference type="InterPro" id="IPR018650">
    <property type="entry name" value="STSV1_Orf64"/>
</dbReference>
<keyword evidence="2" id="KW-0472">Membrane</keyword>
<dbReference type="Pfam" id="PF09852">
    <property type="entry name" value="DUF2079"/>
    <property type="match status" value="1"/>
</dbReference>
<accession>A0A5J6JAF7</accession>
<reference evidence="3 4" key="1">
    <citation type="submission" date="2017-09" db="EMBL/GenBank/DDBJ databases">
        <authorList>
            <person name="Lee N."/>
            <person name="Cho B.-K."/>
        </authorList>
    </citation>
    <scope>NUCLEOTIDE SEQUENCE [LARGE SCALE GENOMIC DNA]</scope>
    <source>
        <strain evidence="3 4">ATCC 27476</strain>
    </source>
</reference>
<feature type="transmembrane region" description="Helical" evidence="2">
    <location>
        <begin position="39"/>
        <end position="57"/>
    </location>
</feature>
<evidence type="ECO:0000313" key="3">
    <source>
        <dbReference type="EMBL" id="QEV45774.1"/>
    </source>
</evidence>
<dbReference type="GeneID" id="95611352"/>
<dbReference type="EMBL" id="CP023692">
    <property type="protein sequence ID" value="QEV45774.1"/>
    <property type="molecule type" value="Genomic_DNA"/>
</dbReference>
<feature type="transmembrane region" description="Helical" evidence="2">
    <location>
        <begin position="210"/>
        <end position="234"/>
    </location>
</feature>
<keyword evidence="2" id="KW-0812">Transmembrane</keyword>
<sequence length="522" mass="55081">MHAPPTDVAALPPQQSGAPARTAGQPSADSPGAGAGPAWWMWATASGLFLLYMLVSLRTHERLLSHSFDLAIFEQAVRSYAEGHLPVSEVKGPDFPVLGDHFSPVLALLAPLYWLWPSARTLLVAQAALVAASVLPLAQWARRSLGSTAALVLALCYGLSWGIANGVGFDFHEWAFAVPLLTCALAALGEGRLRAAACWALPLVLVKEDMGLTVAVIGLLIAWRGGGEVGLRGLRGNWRGIGRGNWRGIWRGRRLGIAVAAVGLVWTLLVVLVVLPALSPSGSYFYASFLGGSTGGPGGGAGGGLGEVLRKLTIGLVTPETKVTTLVLVLAPTLFLALRSPLVLVAVPTLVWRGVSDYTAHWGTGYHYSLTLMPIVFAAFVDALGRRGTTGAGLRRYLAGAAGVCALLLPVYSLAQVAHPDTWRADPRIAAAHRVMGLIPDGATVQASDGLVPHLSDRTSVSLYGWPAGRPDPEWIVVDTQVPQQRRWPLSARDESLALAGARASGYREVAQEGGFVLLSRS</sequence>
<feature type="transmembrane region" description="Helical" evidence="2">
    <location>
        <begin position="366"/>
        <end position="385"/>
    </location>
</feature>
<keyword evidence="4" id="KW-1185">Reference proteome</keyword>
<feature type="transmembrane region" description="Helical" evidence="2">
    <location>
        <begin position="326"/>
        <end position="346"/>
    </location>
</feature>
<gene>
    <name evidence="3" type="ORF">CP980_12370</name>
</gene>
<evidence type="ECO:0000256" key="2">
    <source>
        <dbReference type="SAM" id="Phobius"/>
    </source>
</evidence>